<dbReference type="Pfam" id="PF08020">
    <property type="entry name" value="DUF1706"/>
    <property type="match status" value="1"/>
</dbReference>
<sequence>MSIPQTRQQLLDAIDSNYQTLANDLAKIPPDRTQEKTMEGHAKGSQMSVANLVSYLIGWNELVLKWCERKSQGKPVDFPETGYKWNELGRLAQKFYADYSTLDYPALLQQFAAVKARITALVESETDASLYGAAWYEKYPKGRMIQFNTASPYANARARLRKWLNNRDSK</sequence>
<dbReference type="PIRSF" id="PIRSF031551">
    <property type="entry name" value="DUF1706"/>
    <property type="match status" value="1"/>
</dbReference>
<dbReference type="InterPro" id="IPR034660">
    <property type="entry name" value="DinB/YfiT-like"/>
</dbReference>
<accession>A0A7W5FT59</accession>
<gene>
    <name evidence="1" type="ORF">FHS03_001506</name>
</gene>
<comment type="caution">
    <text evidence="1">The sequence shown here is derived from an EMBL/GenBank/DDBJ whole genome shotgun (WGS) entry which is preliminary data.</text>
</comment>
<protein>
    <recommendedName>
        <fullName evidence="3">ClbS/DfsB family four-helix bundle protein</fullName>
    </recommendedName>
</protein>
<dbReference type="Gene3D" id="1.20.120.450">
    <property type="entry name" value="dinb family like domain"/>
    <property type="match status" value="1"/>
</dbReference>
<keyword evidence="2" id="KW-1185">Reference proteome</keyword>
<dbReference type="Proteomes" id="UP000541535">
    <property type="component" value="Unassembled WGS sequence"/>
</dbReference>
<dbReference type="InterPro" id="IPR012550">
    <property type="entry name" value="DUF1706"/>
</dbReference>
<dbReference type="RefSeq" id="WP_183440381.1">
    <property type="nucleotide sequence ID" value="NZ_JACHXD010000003.1"/>
</dbReference>
<evidence type="ECO:0008006" key="3">
    <source>
        <dbReference type="Google" id="ProtNLM"/>
    </source>
</evidence>
<evidence type="ECO:0000313" key="1">
    <source>
        <dbReference type="EMBL" id="MBB3118475.1"/>
    </source>
</evidence>
<dbReference type="PANTHER" id="PTHR40658">
    <property type="match status" value="1"/>
</dbReference>
<reference evidence="1 2" key="1">
    <citation type="submission" date="2020-08" db="EMBL/GenBank/DDBJ databases">
        <title>Genomic Encyclopedia of Type Strains, Phase III (KMG-III): the genomes of soil and plant-associated and newly described type strains.</title>
        <authorList>
            <person name="Whitman W."/>
        </authorList>
    </citation>
    <scope>NUCLEOTIDE SEQUENCE [LARGE SCALE GENOMIC DNA]</scope>
    <source>
        <strain evidence="1 2">CECT 8897</strain>
    </source>
</reference>
<dbReference type="AlphaFoldDB" id="A0A7W5FT59"/>
<proteinExistence type="predicted"/>
<dbReference type="PANTHER" id="PTHR40658:SF3">
    <property type="entry name" value="CLBS_DFSB FAMILY FOUR-HELIX BUNDLE PROTEIN"/>
    <property type="match status" value="1"/>
</dbReference>
<dbReference type="EMBL" id="JACHXD010000003">
    <property type="protein sequence ID" value="MBB3118475.1"/>
    <property type="molecule type" value="Genomic_DNA"/>
</dbReference>
<organism evidence="1 2">
    <name type="scientific">Pseudoduganella violacea</name>
    <dbReference type="NCBI Taxonomy" id="1715466"/>
    <lineage>
        <taxon>Bacteria</taxon>
        <taxon>Pseudomonadati</taxon>
        <taxon>Pseudomonadota</taxon>
        <taxon>Betaproteobacteria</taxon>
        <taxon>Burkholderiales</taxon>
        <taxon>Oxalobacteraceae</taxon>
        <taxon>Telluria group</taxon>
        <taxon>Pseudoduganella</taxon>
    </lineage>
</organism>
<evidence type="ECO:0000313" key="2">
    <source>
        <dbReference type="Proteomes" id="UP000541535"/>
    </source>
</evidence>
<name>A0A7W5FT59_9BURK</name>